<sequence>MTNQYTYNEQQNHQMHSSDLNGPQKPFKRTVEKVLTWVGIVLHIIWILLLVGLVKVIQTPEFQQEIQATGQDIGQIENLGSSTFLLALIPLVFAIVAVFIFKKNILAGILLILAAATGLFLTMSLISAVLWLVAGIMLIVRKPKRQDAVMYDAHNNNANDVDRQRGATADPYVYGNDTTKSVRDEHRVERESDFNRENHHEERNGFEQNIKDDTTSVKKDLNESKDDTEDRLR</sequence>
<feature type="compositionally biased region" description="Basic and acidic residues" evidence="1">
    <location>
        <begin position="180"/>
        <end position="233"/>
    </location>
</feature>
<keyword evidence="2" id="KW-0812">Transmembrane</keyword>
<evidence type="ECO:0000256" key="1">
    <source>
        <dbReference type="SAM" id="MobiDB-lite"/>
    </source>
</evidence>
<dbReference type="AlphaFoldDB" id="A0A2A4GZB3"/>
<feature type="transmembrane region" description="Helical" evidence="2">
    <location>
        <begin position="34"/>
        <end position="57"/>
    </location>
</feature>
<feature type="transmembrane region" description="Helical" evidence="2">
    <location>
        <begin position="107"/>
        <end position="140"/>
    </location>
</feature>
<evidence type="ECO:0000313" key="4">
    <source>
        <dbReference type="EMBL" id="PCF56179.1"/>
    </source>
</evidence>
<gene>
    <name evidence="4" type="ORF">B5C08_04435</name>
</gene>
<dbReference type="RefSeq" id="WP_096592296.1">
    <property type="nucleotide sequence ID" value="NZ_MWRM01000002.1"/>
</dbReference>
<feature type="region of interest" description="Disordered" evidence="1">
    <location>
        <begin position="1"/>
        <end position="24"/>
    </location>
</feature>
<organism evidence="4 5">
    <name type="scientific">Staphylococcus delphini</name>
    <dbReference type="NCBI Taxonomy" id="53344"/>
    <lineage>
        <taxon>Bacteria</taxon>
        <taxon>Bacillati</taxon>
        <taxon>Bacillota</taxon>
        <taxon>Bacilli</taxon>
        <taxon>Bacillales</taxon>
        <taxon>Staphylococcaceae</taxon>
        <taxon>Staphylococcus</taxon>
        <taxon>Staphylococcus intermedius group</taxon>
    </lineage>
</organism>
<dbReference type="Pfam" id="PF13273">
    <property type="entry name" value="DUF4064"/>
    <property type="match status" value="1"/>
</dbReference>
<evidence type="ECO:0000259" key="3">
    <source>
        <dbReference type="Pfam" id="PF13273"/>
    </source>
</evidence>
<protein>
    <recommendedName>
        <fullName evidence="3">DUF4064 domain-containing protein</fullName>
    </recommendedName>
</protein>
<accession>A0A2A4GZB3</accession>
<evidence type="ECO:0000313" key="5">
    <source>
        <dbReference type="Proteomes" id="UP000218335"/>
    </source>
</evidence>
<comment type="caution">
    <text evidence="4">The sequence shown here is derived from an EMBL/GenBank/DDBJ whole genome shotgun (WGS) entry which is preliminary data.</text>
</comment>
<reference evidence="4 5" key="1">
    <citation type="journal article" date="2017" name="PLoS ONE">
        <title>Development of a real-time PCR for detection of Staphylococcus pseudintermedius using a novel automated comparison of whole-genome sequences.</title>
        <authorList>
            <person name="Verstappen K.M."/>
            <person name="Huijbregts L."/>
            <person name="Spaninks M."/>
            <person name="Wagenaar J.A."/>
            <person name="Fluit A.C."/>
            <person name="Duim B."/>
        </authorList>
    </citation>
    <scope>NUCLEOTIDE SEQUENCE [LARGE SCALE GENOMIC DNA]</scope>
    <source>
        <strain evidence="4 5">215070706401-1</strain>
    </source>
</reference>
<name>A0A2A4GZB3_9STAP</name>
<feature type="domain" description="DUF4064" evidence="3">
    <location>
        <begin position="28"/>
        <end position="121"/>
    </location>
</feature>
<dbReference type="Proteomes" id="UP000218335">
    <property type="component" value="Unassembled WGS sequence"/>
</dbReference>
<dbReference type="InterPro" id="IPR025273">
    <property type="entry name" value="DUF4064"/>
</dbReference>
<evidence type="ECO:0000256" key="2">
    <source>
        <dbReference type="SAM" id="Phobius"/>
    </source>
</evidence>
<proteinExistence type="predicted"/>
<feature type="compositionally biased region" description="Polar residues" evidence="1">
    <location>
        <begin position="1"/>
        <end position="21"/>
    </location>
</feature>
<keyword evidence="2" id="KW-0472">Membrane</keyword>
<dbReference type="EMBL" id="MWUU01000004">
    <property type="protein sequence ID" value="PCF56179.1"/>
    <property type="molecule type" value="Genomic_DNA"/>
</dbReference>
<feature type="transmembrane region" description="Helical" evidence="2">
    <location>
        <begin position="78"/>
        <end position="101"/>
    </location>
</feature>
<keyword evidence="2" id="KW-1133">Transmembrane helix</keyword>
<feature type="region of interest" description="Disordered" evidence="1">
    <location>
        <begin position="159"/>
        <end position="233"/>
    </location>
</feature>